<keyword evidence="1" id="KW-0472">Membrane</keyword>
<dbReference type="EMBL" id="KB201721">
    <property type="protein sequence ID" value="ESO94920.1"/>
    <property type="molecule type" value="Genomic_DNA"/>
</dbReference>
<dbReference type="RefSeq" id="XP_009054401.1">
    <property type="nucleotide sequence ID" value="XM_009056153.1"/>
</dbReference>
<keyword evidence="3" id="KW-1185">Reference proteome</keyword>
<dbReference type="GeneID" id="20243124"/>
<dbReference type="AlphaFoldDB" id="V4AJN9"/>
<gene>
    <name evidence="2" type="ORF">LOTGIDRAFT_175289</name>
</gene>
<dbReference type="Proteomes" id="UP000030746">
    <property type="component" value="Unassembled WGS sequence"/>
</dbReference>
<reference evidence="2 3" key="1">
    <citation type="journal article" date="2013" name="Nature">
        <title>Insights into bilaterian evolution from three spiralian genomes.</title>
        <authorList>
            <person name="Simakov O."/>
            <person name="Marletaz F."/>
            <person name="Cho S.J."/>
            <person name="Edsinger-Gonzales E."/>
            <person name="Havlak P."/>
            <person name="Hellsten U."/>
            <person name="Kuo D.H."/>
            <person name="Larsson T."/>
            <person name="Lv J."/>
            <person name="Arendt D."/>
            <person name="Savage R."/>
            <person name="Osoegawa K."/>
            <person name="de Jong P."/>
            <person name="Grimwood J."/>
            <person name="Chapman J.A."/>
            <person name="Shapiro H."/>
            <person name="Aerts A."/>
            <person name="Otillar R.P."/>
            <person name="Terry A.Y."/>
            <person name="Boore J.L."/>
            <person name="Grigoriev I.V."/>
            <person name="Lindberg D.R."/>
            <person name="Seaver E.C."/>
            <person name="Weisblat D.A."/>
            <person name="Putnam N.H."/>
            <person name="Rokhsar D.S."/>
        </authorList>
    </citation>
    <scope>NUCLEOTIDE SEQUENCE [LARGE SCALE GENOMIC DNA]</scope>
</reference>
<keyword evidence="1" id="KW-1133">Transmembrane helix</keyword>
<evidence type="ECO:0000256" key="1">
    <source>
        <dbReference type="SAM" id="Phobius"/>
    </source>
</evidence>
<accession>V4AJN9</accession>
<name>V4AJN9_LOTGI</name>
<proteinExistence type="predicted"/>
<feature type="transmembrane region" description="Helical" evidence="1">
    <location>
        <begin position="36"/>
        <end position="63"/>
    </location>
</feature>
<dbReference type="KEGG" id="lgi:LOTGIDRAFT_175289"/>
<protein>
    <submittedName>
        <fullName evidence="2">Uncharacterized protein</fullName>
    </submittedName>
</protein>
<feature type="transmembrane region" description="Helical" evidence="1">
    <location>
        <begin position="83"/>
        <end position="104"/>
    </location>
</feature>
<feature type="transmembrane region" description="Helical" evidence="1">
    <location>
        <begin position="116"/>
        <end position="137"/>
    </location>
</feature>
<evidence type="ECO:0000313" key="3">
    <source>
        <dbReference type="Proteomes" id="UP000030746"/>
    </source>
</evidence>
<organism evidence="2 3">
    <name type="scientific">Lottia gigantea</name>
    <name type="common">Giant owl limpet</name>
    <dbReference type="NCBI Taxonomy" id="225164"/>
    <lineage>
        <taxon>Eukaryota</taxon>
        <taxon>Metazoa</taxon>
        <taxon>Spiralia</taxon>
        <taxon>Lophotrochozoa</taxon>
        <taxon>Mollusca</taxon>
        <taxon>Gastropoda</taxon>
        <taxon>Patellogastropoda</taxon>
        <taxon>Lottioidea</taxon>
        <taxon>Lottiidae</taxon>
        <taxon>Lottia</taxon>
    </lineage>
</organism>
<sequence>MVMVEHKCPKGDSCNEARLEKVNRLLKSSQEDGVSAFGFSALMSCICSYVCILIWGILLCTALEVQVKVGSYGQNNGGKINSFHFLFFGCLLFFVLAFCCSLFSNWYFYNQEIKDSLLACGYVGLAFFLELGLEIWVDMNETVFTENISGCQDSFVQVN</sequence>
<keyword evidence="1" id="KW-0812">Transmembrane</keyword>
<evidence type="ECO:0000313" key="2">
    <source>
        <dbReference type="EMBL" id="ESO94920.1"/>
    </source>
</evidence>
<dbReference type="CTD" id="20243124"/>
<dbReference type="HOGENOM" id="CLU_1662776_0_0_1"/>